<reference evidence="4" key="1">
    <citation type="submission" date="2017-04" db="EMBL/GenBank/DDBJ databases">
        <title>Function of individual gut microbiota members based on whole genome sequencing of pure cultures obtained from chicken caecum.</title>
        <authorList>
            <person name="Medvecky M."/>
            <person name="Cejkova D."/>
            <person name="Polansky O."/>
            <person name="Karasova D."/>
            <person name="Kubasova T."/>
            <person name="Cizek A."/>
            <person name="Rychlik I."/>
        </authorList>
    </citation>
    <scope>NUCLEOTIDE SEQUENCE [LARGE SCALE GENOMIC DNA]</scope>
    <source>
        <strain evidence="4">An178</strain>
    </source>
</reference>
<dbReference type="EMBL" id="JAQNCK010000007">
    <property type="protein sequence ID" value="MDC0827833.1"/>
    <property type="molecule type" value="Genomic_DNA"/>
</dbReference>
<evidence type="ECO:0000313" key="4">
    <source>
        <dbReference type="Proteomes" id="UP000195447"/>
    </source>
</evidence>
<comment type="caution">
    <text evidence="3">The sequence shown here is derived from an EMBL/GenBank/DDBJ whole genome shotgun (WGS) entry which is preliminary data.</text>
</comment>
<keyword evidence="4" id="KW-1185">Reference proteome</keyword>
<sequence length="120" mass="13974">MPQINIQIHDHDLLVEMIDNSSSKALIKRLKQSDIVLEMKEFANMEKFGVLDKKYPQNDEWVTTLCRDVILSEGYLLVIYYAPNTWNFTKIGKVINVSDEEFKRILGKGNVHARIHLVKE</sequence>
<reference evidence="3" key="2">
    <citation type="journal article" date="2018" name="BMC Genomics">
        <title>Whole genome sequencing and function prediction of 133 gut anaerobes isolated from chicken caecum in pure cultures.</title>
        <authorList>
            <person name="Medvecky M."/>
            <person name="Cejkova D."/>
            <person name="Polansky O."/>
            <person name="Karasova D."/>
            <person name="Kubasova T."/>
            <person name="Cizek A."/>
            <person name="Rychlik I."/>
        </authorList>
    </citation>
    <scope>NUCLEOTIDE SEQUENCE</scope>
    <source>
        <strain evidence="3">An178</strain>
    </source>
</reference>
<accession>A0A1Y3VPG1</accession>
<proteinExistence type="predicted"/>
<evidence type="ECO:0000313" key="3">
    <source>
        <dbReference type="EMBL" id="OUP60904.1"/>
    </source>
</evidence>
<evidence type="ECO:0000313" key="2">
    <source>
        <dbReference type="EMBL" id="MDC0827833.1"/>
    </source>
</evidence>
<organism evidence="3 4">
    <name type="scientific">Faecalitalea cylindroides</name>
    <dbReference type="NCBI Taxonomy" id="39483"/>
    <lineage>
        <taxon>Bacteria</taxon>
        <taxon>Bacillati</taxon>
        <taxon>Bacillota</taxon>
        <taxon>Erysipelotrichia</taxon>
        <taxon>Erysipelotrichales</taxon>
        <taxon>Erysipelotrichaceae</taxon>
        <taxon>Faecalitalea</taxon>
    </lineage>
</organism>
<dbReference type="RefSeq" id="WP_022356427.1">
    <property type="nucleotide sequence ID" value="NZ_CALVGX010000003.1"/>
</dbReference>
<dbReference type="Pfam" id="PF18050">
    <property type="entry name" value="Cyclophil_like2"/>
    <property type="match status" value="1"/>
</dbReference>
<protein>
    <submittedName>
        <fullName evidence="2">Cyclophilin-like fold protein</fullName>
    </submittedName>
</protein>
<dbReference type="EMBL" id="NFKM01000008">
    <property type="protein sequence ID" value="OUP60904.1"/>
    <property type="molecule type" value="Genomic_DNA"/>
</dbReference>
<feature type="domain" description="Cyclophilin-like" evidence="1">
    <location>
        <begin position="6"/>
        <end position="115"/>
    </location>
</feature>
<dbReference type="Proteomes" id="UP001220658">
    <property type="component" value="Unassembled WGS sequence"/>
</dbReference>
<dbReference type="Proteomes" id="UP000195447">
    <property type="component" value="Unassembled WGS sequence"/>
</dbReference>
<gene>
    <name evidence="3" type="ORF">B5F14_04975</name>
    <name evidence="2" type="ORF">POG00_03815</name>
</gene>
<name>A0A1Y3VPG1_9FIRM</name>
<dbReference type="InterPro" id="IPR041183">
    <property type="entry name" value="Cyclophilin-like"/>
</dbReference>
<dbReference type="AlphaFoldDB" id="A0A1Y3VPG1"/>
<reference evidence="2" key="3">
    <citation type="submission" date="2023-01" db="EMBL/GenBank/DDBJ databases">
        <title>Human gut microbiome strain richness.</title>
        <authorList>
            <person name="Chen-Liaw A."/>
        </authorList>
    </citation>
    <scope>NUCLEOTIDE SEQUENCE</scope>
    <source>
        <strain evidence="2">D55st1_G4_D55t1_190419</strain>
    </source>
</reference>
<evidence type="ECO:0000259" key="1">
    <source>
        <dbReference type="Pfam" id="PF18050"/>
    </source>
</evidence>